<evidence type="ECO:0000313" key="2">
    <source>
        <dbReference type="Proteomes" id="UP000247409"/>
    </source>
</evidence>
<comment type="caution">
    <text evidence="1">The sequence shown here is derived from an EMBL/GenBank/DDBJ whole genome shotgun (WGS) entry which is preliminary data.</text>
</comment>
<gene>
    <name evidence="1" type="ORF">BWQ96_07371</name>
</gene>
<dbReference type="Proteomes" id="UP000247409">
    <property type="component" value="Unassembled WGS sequence"/>
</dbReference>
<dbReference type="AlphaFoldDB" id="A0A2V3ILF6"/>
<organism evidence="1 2">
    <name type="scientific">Gracilariopsis chorda</name>
    <dbReference type="NCBI Taxonomy" id="448386"/>
    <lineage>
        <taxon>Eukaryota</taxon>
        <taxon>Rhodophyta</taxon>
        <taxon>Florideophyceae</taxon>
        <taxon>Rhodymeniophycidae</taxon>
        <taxon>Gracilariales</taxon>
        <taxon>Gracilariaceae</taxon>
        <taxon>Gracilariopsis</taxon>
    </lineage>
</organism>
<accession>A0A2V3ILF6</accession>
<reference evidence="1 2" key="1">
    <citation type="journal article" date="2018" name="Mol. Biol. Evol.">
        <title>Analysis of the draft genome of the red seaweed Gracilariopsis chorda provides insights into genome size evolution in Rhodophyta.</title>
        <authorList>
            <person name="Lee J."/>
            <person name="Yang E.C."/>
            <person name="Graf L."/>
            <person name="Yang J.H."/>
            <person name="Qiu H."/>
            <person name="Zel Zion U."/>
            <person name="Chan C.X."/>
            <person name="Stephens T.G."/>
            <person name="Weber A.P.M."/>
            <person name="Boo G.H."/>
            <person name="Boo S.M."/>
            <person name="Kim K.M."/>
            <person name="Shin Y."/>
            <person name="Jung M."/>
            <person name="Lee S.J."/>
            <person name="Yim H.S."/>
            <person name="Lee J.H."/>
            <person name="Bhattacharya D."/>
            <person name="Yoon H.S."/>
        </authorList>
    </citation>
    <scope>NUCLEOTIDE SEQUENCE [LARGE SCALE GENOMIC DNA]</scope>
    <source>
        <strain evidence="1 2">SKKU-2015</strain>
        <tissue evidence="1">Whole body</tissue>
    </source>
</reference>
<proteinExistence type="predicted"/>
<name>A0A2V3ILF6_9FLOR</name>
<evidence type="ECO:0000313" key="1">
    <source>
        <dbReference type="EMBL" id="PXF42924.1"/>
    </source>
</evidence>
<protein>
    <submittedName>
        <fullName evidence="1">Uncharacterized protein</fullName>
    </submittedName>
</protein>
<dbReference type="EMBL" id="NBIV01000145">
    <property type="protein sequence ID" value="PXF42924.1"/>
    <property type="molecule type" value="Genomic_DNA"/>
</dbReference>
<sequence>MRLQSASCGAGAFGGTQCERRTLLQVEQESCSDMMACGLWAEISLSEWSSKPVRAVEKAGSCRSVKLQLE</sequence>
<keyword evidence="2" id="KW-1185">Reference proteome</keyword>